<dbReference type="PANTHER" id="PTHR21398">
    <property type="entry name" value="AGAP007094-PA"/>
    <property type="match status" value="1"/>
</dbReference>
<dbReference type="KEGG" id="bdr:105232974"/>
<keyword evidence="3" id="KW-1185">Reference proteome</keyword>
<feature type="compositionally biased region" description="Low complexity" evidence="1">
    <location>
        <begin position="500"/>
        <end position="512"/>
    </location>
</feature>
<dbReference type="Proteomes" id="UP001652620">
    <property type="component" value="Chromosome 2"/>
</dbReference>
<dbReference type="Pfam" id="PF07841">
    <property type="entry name" value="DM4_12"/>
    <property type="match status" value="1"/>
</dbReference>
<evidence type="ECO:0000313" key="4">
    <source>
        <dbReference type="RefSeq" id="XP_029409127.2"/>
    </source>
</evidence>
<protein>
    <submittedName>
        <fullName evidence="4">Uncharacterized protein LOC105232974</fullName>
    </submittedName>
</protein>
<dbReference type="PANTHER" id="PTHR21398:SF1">
    <property type="entry name" value="FI03705P"/>
    <property type="match status" value="1"/>
</dbReference>
<organism evidence="3 4">
    <name type="scientific">Bactrocera dorsalis</name>
    <name type="common">Oriental fruit fly</name>
    <name type="synonym">Dacus dorsalis</name>
    <dbReference type="NCBI Taxonomy" id="27457"/>
    <lineage>
        <taxon>Eukaryota</taxon>
        <taxon>Metazoa</taxon>
        <taxon>Ecdysozoa</taxon>
        <taxon>Arthropoda</taxon>
        <taxon>Hexapoda</taxon>
        <taxon>Insecta</taxon>
        <taxon>Pterygota</taxon>
        <taxon>Neoptera</taxon>
        <taxon>Endopterygota</taxon>
        <taxon>Diptera</taxon>
        <taxon>Brachycera</taxon>
        <taxon>Muscomorpha</taxon>
        <taxon>Tephritoidea</taxon>
        <taxon>Tephritidae</taxon>
        <taxon>Bactrocera</taxon>
        <taxon>Bactrocera</taxon>
    </lineage>
</organism>
<dbReference type="OrthoDB" id="6617264at2759"/>
<dbReference type="AlphaFoldDB" id="A0A8N4L4L9"/>
<accession>A0A8N4L4L9</accession>
<evidence type="ECO:0000256" key="2">
    <source>
        <dbReference type="SAM" id="SignalP"/>
    </source>
</evidence>
<dbReference type="InterPro" id="IPR006631">
    <property type="entry name" value="DM4_12"/>
</dbReference>
<keyword evidence="2" id="KW-0732">Signal</keyword>
<dbReference type="GeneID" id="105232974"/>
<proteinExistence type="predicted"/>
<feature type="region of interest" description="Disordered" evidence="1">
    <location>
        <begin position="312"/>
        <end position="471"/>
    </location>
</feature>
<sequence length="657" mass="75170">MHTRHIQTYFILLNILVTLSQHTPREQHQQIASIIVSATAMPSDTTTTTHVLRDFTNVTATTTTTAAEAVARTTSASAFVDEVLPHNDSVATTTMLHAKAIDSNGNSNNNSEDFAQLIERKLQEEHKAALASASSTVNAAAAPDRLLSRKRRYLIFPEGSSFQLVYDGIYGVADYTNYLILGITVALAWELPSKPQGDVIEEIATRLREPANDLRRNDTESRIIYVETKAHSTQTTKQQTLQPAKSLQPNYINIMTLTNPAARKSDDSKYYYAKATARLPPAFQAPMHPKYYYYKGTKKYDYNNKKTHMFRRPTDSYYRTQATRRPVGGYYRQQPNDWRRKDQHYYGGGNKNKLHKSSNKNNNLRTLKVHPFNKWTPQPQQRASSIYNNRPQAQNGSNQYPWWNLGSRLSHSLRRKPIPSRRIDSGTSSQPMHQRQQNQQQGTAKQQKPKQAQQKQKQAASGFYQQPPAAARKHRIYPVFGKRSIADEPATAQTAAAMHINNKNKNNSSSNKTSHGRNHSEAQESTPHRRYRRSGIVGNELSRMERIHVRHHRRTRQTLYEKIEKYLDKLEIPNSHHCILRALCETGQKSNERAPGTFVGELMRALFTIPEALDEDVMENRIHYKDKRYDAANAFQGSCAEEYALCRQSLWKSQFIQ</sequence>
<feature type="compositionally biased region" description="Low complexity" evidence="1">
    <location>
        <begin position="434"/>
        <end position="460"/>
    </location>
</feature>
<evidence type="ECO:0000256" key="1">
    <source>
        <dbReference type="SAM" id="MobiDB-lite"/>
    </source>
</evidence>
<feature type="chain" id="PRO_5047119417" evidence="2">
    <location>
        <begin position="21"/>
        <end position="657"/>
    </location>
</feature>
<dbReference type="SMART" id="SM00718">
    <property type="entry name" value="DM4_12"/>
    <property type="match status" value="1"/>
</dbReference>
<reference evidence="4" key="2">
    <citation type="submission" date="2025-08" db="UniProtKB">
        <authorList>
            <consortium name="RefSeq"/>
        </authorList>
    </citation>
    <scope>IDENTIFICATION</scope>
    <source>
        <tissue evidence="4">Adult</tissue>
    </source>
</reference>
<name>A0A8N4L4L9_BACDO</name>
<evidence type="ECO:0000313" key="3">
    <source>
        <dbReference type="Proteomes" id="UP001652620"/>
    </source>
</evidence>
<feature type="signal peptide" evidence="2">
    <location>
        <begin position="1"/>
        <end position="20"/>
    </location>
</feature>
<dbReference type="RefSeq" id="XP_029409127.2">
    <property type="nucleotide sequence ID" value="XM_029553267.2"/>
</dbReference>
<gene>
    <name evidence="4" type="primary">LOC105232974</name>
</gene>
<reference evidence="3" key="1">
    <citation type="submission" date="2025-05" db="UniProtKB">
        <authorList>
            <consortium name="RefSeq"/>
        </authorList>
    </citation>
    <scope>NUCLEOTIDE SEQUENCE [LARGE SCALE GENOMIC DNA]</scope>
</reference>
<feature type="compositionally biased region" description="Polar residues" evidence="1">
    <location>
        <begin position="375"/>
        <end position="401"/>
    </location>
</feature>
<feature type="region of interest" description="Disordered" evidence="1">
    <location>
        <begin position="500"/>
        <end position="539"/>
    </location>
</feature>